<proteinExistence type="inferred from homology"/>
<dbReference type="PANTHER" id="PTHR30151:SF0">
    <property type="entry name" value="ABC TRANSPORTER PERMEASE PROTEIN MJ0413-RELATED"/>
    <property type="match status" value="1"/>
</dbReference>
<name>A0ABR6C7X6_9HYPH</name>
<accession>A0ABR6C7X6</accession>
<protein>
    <submittedName>
        <fullName evidence="9">ABC-type nitrate/sulfonate/bicarbonate transport system permease component</fullName>
    </submittedName>
</protein>
<dbReference type="CDD" id="cd06261">
    <property type="entry name" value="TM_PBP2"/>
    <property type="match status" value="1"/>
</dbReference>
<evidence type="ECO:0000256" key="3">
    <source>
        <dbReference type="ARBA" id="ARBA00022475"/>
    </source>
</evidence>
<keyword evidence="6 7" id="KW-0472">Membrane</keyword>
<feature type="domain" description="ABC transmembrane type-1" evidence="8">
    <location>
        <begin position="57"/>
        <end position="245"/>
    </location>
</feature>
<evidence type="ECO:0000256" key="2">
    <source>
        <dbReference type="ARBA" id="ARBA00022448"/>
    </source>
</evidence>
<keyword evidence="3" id="KW-1003">Cell membrane</keyword>
<sequence length="252" mass="26869">MSGFRMTTLSTLSLCSFVIMWAIAAGSIGRPDLVPSPLQVVEALKGMLSSGEIVKATITSLGRVVVGYLLGGVAGVVTGIILGRITIIRESFSIIFDVAKGIPPIALVPVVIMWFGIGEMSKWLVIAYVVWVVVTISTLVGAKEVPLIRLRTAEIIGLGPLERLYRVVLPSVVPYALIGLRNAVGFAFVALVSAELIGANSGLGQIIMDSRFALQTDRMVVGIFVLGGVGAICQILFELMERLILARRFQTG</sequence>
<dbReference type="EMBL" id="JACJHZ010000010">
    <property type="protein sequence ID" value="MBA9020562.1"/>
    <property type="molecule type" value="Genomic_DNA"/>
</dbReference>
<evidence type="ECO:0000313" key="9">
    <source>
        <dbReference type="EMBL" id="MBA9020562.1"/>
    </source>
</evidence>
<evidence type="ECO:0000256" key="4">
    <source>
        <dbReference type="ARBA" id="ARBA00022692"/>
    </source>
</evidence>
<dbReference type="PROSITE" id="PS50928">
    <property type="entry name" value="ABC_TM1"/>
    <property type="match status" value="1"/>
</dbReference>
<feature type="transmembrane region" description="Helical" evidence="7">
    <location>
        <begin position="219"/>
        <end position="237"/>
    </location>
</feature>
<feature type="transmembrane region" description="Helical" evidence="7">
    <location>
        <begin position="65"/>
        <end position="87"/>
    </location>
</feature>
<dbReference type="SUPFAM" id="SSF161098">
    <property type="entry name" value="MetI-like"/>
    <property type="match status" value="1"/>
</dbReference>
<dbReference type="InterPro" id="IPR035906">
    <property type="entry name" value="MetI-like_sf"/>
</dbReference>
<dbReference type="PANTHER" id="PTHR30151">
    <property type="entry name" value="ALKANE SULFONATE ABC TRANSPORTER-RELATED, MEMBRANE SUBUNIT"/>
    <property type="match status" value="1"/>
</dbReference>
<evidence type="ECO:0000256" key="1">
    <source>
        <dbReference type="ARBA" id="ARBA00004651"/>
    </source>
</evidence>
<dbReference type="InterPro" id="IPR000515">
    <property type="entry name" value="MetI-like"/>
</dbReference>
<keyword evidence="10" id="KW-1185">Reference proteome</keyword>
<comment type="caution">
    <text evidence="9">The sequence shown here is derived from an EMBL/GenBank/DDBJ whole genome shotgun (WGS) entry which is preliminary data.</text>
</comment>
<keyword evidence="5 7" id="KW-1133">Transmembrane helix</keyword>
<evidence type="ECO:0000259" key="8">
    <source>
        <dbReference type="PROSITE" id="PS50928"/>
    </source>
</evidence>
<comment type="subcellular location">
    <subcellularLocation>
        <location evidence="1 7">Cell membrane</location>
        <topology evidence="1 7">Multi-pass membrane protein</topology>
    </subcellularLocation>
</comment>
<evidence type="ECO:0000256" key="6">
    <source>
        <dbReference type="ARBA" id="ARBA00023136"/>
    </source>
</evidence>
<feature type="transmembrane region" description="Helical" evidence="7">
    <location>
        <begin position="123"/>
        <end position="142"/>
    </location>
</feature>
<dbReference type="RefSeq" id="WP_182574201.1">
    <property type="nucleotide sequence ID" value="NZ_JACJHY010000010.1"/>
</dbReference>
<reference evidence="9 10" key="1">
    <citation type="submission" date="2020-08" db="EMBL/GenBank/DDBJ databases">
        <title>Genomic Encyclopedia of Type Strains, Phase IV (KMG-IV): sequencing the most valuable type-strain genomes for metagenomic binning, comparative biology and taxonomic classification.</title>
        <authorList>
            <person name="Goeker M."/>
        </authorList>
    </citation>
    <scope>NUCLEOTIDE SEQUENCE [LARGE SCALE GENOMIC DNA]</scope>
    <source>
        <strain evidence="9 10">DSM 17455</strain>
    </source>
</reference>
<keyword evidence="2 7" id="KW-0813">Transport</keyword>
<evidence type="ECO:0000313" key="10">
    <source>
        <dbReference type="Proteomes" id="UP000587524"/>
    </source>
</evidence>
<dbReference type="Pfam" id="PF00528">
    <property type="entry name" value="BPD_transp_1"/>
    <property type="match status" value="1"/>
</dbReference>
<gene>
    <name evidence="9" type="ORF">HNQ97_002564</name>
</gene>
<feature type="transmembrane region" description="Helical" evidence="7">
    <location>
        <begin position="186"/>
        <end position="207"/>
    </location>
</feature>
<organism evidence="9 10">
    <name type="scientific">Aminobacter ciceronei</name>
    <dbReference type="NCBI Taxonomy" id="150723"/>
    <lineage>
        <taxon>Bacteria</taxon>
        <taxon>Pseudomonadati</taxon>
        <taxon>Pseudomonadota</taxon>
        <taxon>Alphaproteobacteria</taxon>
        <taxon>Hyphomicrobiales</taxon>
        <taxon>Phyllobacteriaceae</taxon>
        <taxon>Aminobacter</taxon>
    </lineage>
</organism>
<dbReference type="Proteomes" id="UP000587524">
    <property type="component" value="Unassembled WGS sequence"/>
</dbReference>
<evidence type="ECO:0000256" key="5">
    <source>
        <dbReference type="ARBA" id="ARBA00022989"/>
    </source>
</evidence>
<feature type="transmembrane region" description="Helical" evidence="7">
    <location>
        <begin position="94"/>
        <end position="117"/>
    </location>
</feature>
<evidence type="ECO:0000256" key="7">
    <source>
        <dbReference type="RuleBase" id="RU363032"/>
    </source>
</evidence>
<keyword evidence="4 7" id="KW-0812">Transmembrane</keyword>
<dbReference type="Gene3D" id="1.10.3720.10">
    <property type="entry name" value="MetI-like"/>
    <property type="match status" value="1"/>
</dbReference>
<comment type="similarity">
    <text evidence="7">Belongs to the binding-protein-dependent transport system permease family.</text>
</comment>